<evidence type="ECO:0000256" key="5">
    <source>
        <dbReference type="ARBA" id="ARBA00022555"/>
    </source>
</evidence>
<dbReference type="Gene3D" id="3.50.40.10">
    <property type="entry name" value="Phenylalanyl-trna Synthetase, Chain B, domain 3"/>
    <property type="match status" value="1"/>
</dbReference>
<keyword evidence="11 16" id="KW-0694">RNA-binding</keyword>
<gene>
    <name evidence="15 20" type="primary">pheT</name>
    <name evidence="20" type="ORF">HPTL_0501</name>
</gene>
<evidence type="ECO:0000256" key="12">
    <source>
        <dbReference type="ARBA" id="ARBA00022917"/>
    </source>
</evidence>
<dbReference type="InterPro" id="IPR005146">
    <property type="entry name" value="B3/B4_tRNA-bd"/>
</dbReference>
<evidence type="ECO:0000256" key="3">
    <source>
        <dbReference type="ARBA" id="ARBA00011209"/>
    </source>
</evidence>
<dbReference type="InterPro" id="IPR005121">
    <property type="entry name" value="Fdx_antiC-bd"/>
</dbReference>
<dbReference type="SMART" id="SM00896">
    <property type="entry name" value="FDX-ACB"/>
    <property type="match status" value="1"/>
</dbReference>
<proteinExistence type="inferred from homology"/>
<dbReference type="RefSeq" id="WP_119334582.1">
    <property type="nucleotide sequence ID" value="NZ_AP018558.1"/>
</dbReference>
<dbReference type="SUPFAM" id="SSF46955">
    <property type="entry name" value="Putative DNA-binding domain"/>
    <property type="match status" value="1"/>
</dbReference>
<dbReference type="PROSITE" id="PS51447">
    <property type="entry name" value="FDX_ACB"/>
    <property type="match status" value="1"/>
</dbReference>
<keyword evidence="6 15" id="KW-0436">Ligase</keyword>
<dbReference type="Pfam" id="PF01588">
    <property type="entry name" value="tRNA_bind"/>
    <property type="match status" value="1"/>
</dbReference>
<keyword evidence="10 15" id="KW-0460">Magnesium</keyword>
<evidence type="ECO:0000259" key="18">
    <source>
        <dbReference type="PROSITE" id="PS51447"/>
    </source>
</evidence>
<dbReference type="Gene3D" id="3.30.56.10">
    <property type="match status" value="2"/>
</dbReference>
<feature type="binding site" evidence="15">
    <location>
        <position position="478"/>
    </location>
    <ligand>
        <name>Mg(2+)</name>
        <dbReference type="ChEBI" id="CHEBI:18420"/>
        <note>shared with alpha subunit</note>
    </ligand>
</feature>
<dbReference type="Pfam" id="PF03484">
    <property type="entry name" value="B5"/>
    <property type="match status" value="1"/>
</dbReference>
<dbReference type="SMART" id="SM00874">
    <property type="entry name" value="B5"/>
    <property type="match status" value="1"/>
</dbReference>
<evidence type="ECO:0000313" key="20">
    <source>
        <dbReference type="EMBL" id="BBD76769.1"/>
    </source>
</evidence>
<evidence type="ECO:0000256" key="6">
    <source>
        <dbReference type="ARBA" id="ARBA00022598"/>
    </source>
</evidence>
<dbReference type="SUPFAM" id="SSF54991">
    <property type="entry name" value="Anticodon-binding domain of PheRS"/>
    <property type="match status" value="1"/>
</dbReference>
<dbReference type="GO" id="GO:0000049">
    <property type="term" value="F:tRNA binding"/>
    <property type="evidence" value="ECO:0007669"/>
    <property type="project" value="UniProtKB-UniRule"/>
</dbReference>
<keyword evidence="13 15" id="KW-0030">Aminoacyl-tRNA synthetase</keyword>
<keyword evidence="12 15" id="KW-0648">Protein biosynthesis</keyword>
<dbReference type="Pfam" id="PF03483">
    <property type="entry name" value="B3_4"/>
    <property type="match status" value="1"/>
</dbReference>
<dbReference type="NCBIfam" id="NF045760">
    <property type="entry name" value="YtpR"/>
    <property type="match status" value="1"/>
</dbReference>
<feature type="binding site" evidence="15">
    <location>
        <position position="472"/>
    </location>
    <ligand>
        <name>Mg(2+)</name>
        <dbReference type="ChEBI" id="CHEBI:18420"/>
        <note>shared with alpha subunit</note>
    </ligand>
</feature>
<keyword evidence="8 15" id="KW-0547">Nucleotide-binding</keyword>
<evidence type="ECO:0000256" key="4">
    <source>
        <dbReference type="ARBA" id="ARBA00022490"/>
    </source>
</evidence>
<dbReference type="PANTHER" id="PTHR10947">
    <property type="entry name" value="PHENYLALANYL-TRNA SYNTHETASE BETA CHAIN AND LEUCINE-RICH REPEAT-CONTAINING PROTEIN 47"/>
    <property type="match status" value="1"/>
</dbReference>
<protein>
    <recommendedName>
        <fullName evidence="15">Phenylalanine--tRNA ligase beta subunit</fullName>
        <ecNumber evidence="15">6.1.1.20</ecNumber>
    </recommendedName>
    <alternativeName>
        <fullName evidence="15">Phenylalanyl-tRNA synthetase beta subunit</fullName>
        <shortName evidence="15">PheRS</shortName>
    </alternativeName>
</protein>
<feature type="domain" description="FDX-ACB" evidence="18">
    <location>
        <begin position="729"/>
        <end position="822"/>
    </location>
</feature>
<keyword evidence="5 16" id="KW-0820">tRNA-binding</keyword>
<dbReference type="InterPro" id="IPR036690">
    <property type="entry name" value="Fdx_antiC-bd_sf"/>
</dbReference>
<evidence type="ECO:0000256" key="2">
    <source>
        <dbReference type="ARBA" id="ARBA00008653"/>
    </source>
</evidence>
<dbReference type="SUPFAM" id="SSF55681">
    <property type="entry name" value="Class II aaRS and biotin synthetases"/>
    <property type="match status" value="1"/>
</dbReference>
<dbReference type="PROSITE" id="PS50886">
    <property type="entry name" value="TRBD"/>
    <property type="match status" value="1"/>
</dbReference>
<evidence type="ECO:0000256" key="15">
    <source>
        <dbReference type="HAMAP-Rule" id="MF_00283"/>
    </source>
</evidence>
<evidence type="ECO:0000256" key="16">
    <source>
        <dbReference type="PROSITE-ProRule" id="PRU00209"/>
    </source>
</evidence>
<comment type="similarity">
    <text evidence="2 15">Belongs to the phenylalanyl-tRNA synthetase beta subunit family. Type 1 subfamily.</text>
</comment>
<evidence type="ECO:0000256" key="11">
    <source>
        <dbReference type="ARBA" id="ARBA00022884"/>
    </source>
</evidence>
<dbReference type="GO" id="GO:0006432">
    <property type="term" value="P:phenylalanyl-tRNA aminoacylation"/>
    <property type="evidence" value="ECO:0007669"/>
    <property type="project" value="UniProtKB-UniRule"/>
</dbReference>
<evidence type="ECO:0000256" key="7">
    <source>
        <dbReference type="ARBA" id="ARBA00022723"/>
    </source>
</evidence>
<dbReference type="InterPro" id="IPR002547">
    <property type="entry name" value="tRNA-bd_dom"/>
</dbReference>
<dbReference type="Pfam" id="PF03147">
    <property type="entry name" value="FDX-ACB"/>
    <property type="match status" value="1"/>
</dbReference>
<dbReference type="InterPro" id="IPR045864">
    <property type="entry name" value="aa-tRNA-synth_II/BPL/LPL"/>
</dbReference>
<dbReference type="HAMAP" id="MF_00283">
    <property type="entry name" value="Phe_tRNA_synth_beta1"/>
    <property type="match status" value="1"/>
</dbReference>
<dbReference type="SUPFAM" id="SSF56037">
    <property type="entry name" value="PheT/TilS domain"/>
    <property type="match status" value="1"/>
</dbReference>
<dbReference type="InterPro" id="IPR012340">
    <property type="entry name" value="NA-bd_OB-fold"/>
</dbReference>
<dbReference type="FunFam" id="2.40.50.140:FF:000045">
    <property type="entry name" value="Phenylalanine--tRNA ligase beta subunit"/>
    <property type="match status" value="1"/>
</dbReference>
<dbReference type="GO" id="GO:0009328">
    <property type="term" value="C:phenylalanine-tRNA ligase complex"/>
    <property type="evidence" value="ECO:0007669"/>
    <property type="project" value="TreeGrafter"/>
</dbReference>
<dbReference type="Gene3D" id="3.30.70.380">
    <property type="entry name" value="Ferrodoxin-fold anticodon-binding domain"/>
    <property type="match status" value="1"/>
</dbReference>
<reference evidence="20 21" key="1">
    <citation type="submission" date="2018-04" db="EMBL/GenBank/DDBJ databases">
        <title>Complete genome sequence of Hydrogenophilus thermoluteolus TH-1.</title>
        <authorList>
            <person name="Arai H."/>
        </authorList>
    </citation>
    <scope>NUCLEOTIDE SEQUENCE [LARGE SCALE GENOMIC DNA]</scope>
    <source>
        <strain evidence="20 21">TH-1</strain>
    </source>
</reference>
<feature type="binding site" evidence="15">
    <location>
        <position position="482"/>
    </location>
    <ligand>
        <name>Mg(2+)</name>
        <dbReference type="ChEBI" id="CHEBI:18420"/>
        <note>shared with alpha subunit</note>
    </ligand>
</feature>
<evidence type="ECO:0000313" key="21">
    <source>
        <dbReference type="Proteomes" id="UP000262004"/>
    </source>
</evidence>
<dbReference type="OrthoDB" id="5287145at2"/>
<evidence type="ECO:0000259" key="19">
    <source>
        <dbReference type="PROSITE" id="PS51483"/>
    </source>
</evidence>
<comment type="cofactor">
    <cofactor evidence="15">
        <name>Mg(2+)</name>
        <dbReference type="ChEBI" id="CHEBI:18420"/>
    </cofactor>
    <text evidence="15">Binds 2 magnesium ions per tetramer.</text>
</comment>
<dbReference type="InterPro" id="IPR041616">
    <property type="entry name" value="PheRS_beta_core"/>
</dbReference>
<dbReference type="FunFam" id="3.30.70.380:FF:000001">
    <property type="entry name" value="Phenylalanine--tRNA ligase beta subunit"/>
    <property type="match status" value="1"/>
</dbReference>
<dbReference type="PANTHER" id="PTHR10947:SF0">
    <property type="entry name" value="PHENYLALANINE--TRNA LIGASE BETA SUBUNIT"/>
    <property type="match status" value="1"/>
</dbReference>
<keyword evidence="21" id="KW-1185">Reference proteome</keyword>
<organism evidence="20 21">
    <name type="scientific">Hydrogenophilus thermoluteolus</name>
    <name type="common">Pseudomonas hydrogenothermophila</name>
    <dbReference type="NCBI Taxonomy" id="297"/>
    <lineage>
        <taxon>Bacteria</taxon>
        <taxon>Pseudomonadati</taxon>
        <taxon>Pseudomonadota</taxon>
        <taxon>Hydrogenophilia</taxon>
        <taxon>Hydrogenophilales</taxon>
        <taxon>Hydrogenophilaceae</taxon>
        <taxon>Hydrogenophilus</taxon>
    </lineage>
</organism>
<comment type="catalytic activity">
    <reaction evidence="14 15">
        <text>tRNA(Phe) + L-phenylalanine + ATP = L-phenylalanyl-tRNA(Phe) + AMP + diphosphate + H(+)</text>
        <dbReference type="Rhea" id="RHEA:19413"/>
        <dbReference type="Rhea" id="RHEA-COMP:9668"/>
        <dbReference type="Rhea" id="RHEA-COMP:9699"/>
        <dbReference type="ChEBI" id="CHEBI:15378"/>
        <dbReference type="ChEBI" id="CHEBI:30616"/>
        <dbReference type="ChEBI" id="CHEBI:33019"/>
        <dbReference type="ChEBI" id="CHEBI:58095"/>
        <dbReference type="ChEBI" id="CHEBI:78442"/>
        <dbReference type="ChEBI" id="CHEBI:78531"/>
        <dbReference type="ChEBI" id="CHEBI:456215"/>
        <dbReference type="EC" id="6.1.1.20"/>
    </reaction>
</comment>
<dbReference type="InterPro" id="IPR045060">
    <property type="entry name" value="Phe-tRNA-ligase_IIc_bsu"/>
</dbReference>
<dbReference type="CDD" id="cd00769">
    <property type="entry name" value="PheRS_beta_core"/>
    <property type="match status" value="1"/>
</dbReference>
<keyword evidence="7 15" id="KW-0479">Metal-binding</keyword>
<dbReference type="NCBIfam" id="TIGR00472">
    <property type="entry name" value="pheT_bact"/>
    <property type="match status" value="1"/>
</dbReference>
<dbReference type="GO" id="GO:0005524">
    <property type="term" value="F:ATP binding"/>
    <property type="evidence" value="ECO:0007669"/>
    <property type="project" value="UniProtKB-UniRule"/>
</dbReference>
<dbReference type="InterPro" id="IPR004532">
    <property type="entry name" value="Phe-tRNA-ligase_IIc_bsu_bact"/>
</dbReference>
<dbReference type="EMBL" id="AP018558">
    <property type="protein sequence ID" value="BBD76769.1"/>
    <property type="molecule type" value="Genomic_DNA"/>
</dbReference>
<feature type="domain" description="TRNA-binding" evidence="17">
    <location>
        <begin position="41"/>
        <end position="150"/>
    </location>
</feature>
<evidence type="ECO:0000256" key="1">
    <source>
        <dbReference type="ARBA" id="ARBA00004496"/>
    </source>
</evidence>
<feature type="domain" description="B5" evidence="19">
    <location>
        <begin position="419"/>
        <end position="494"/>
    </location>
</feature>
<name>A0A2Z6DWR2_HYDTE</name>
<comment type="subunit">
    <text evidence="3 15">Tetramer of two alpha and two beta subunits.</text>
</comment>
<keyword evidence="9 15" id="KW-0067">ATP-binding</keyword>
<feature type="binding site" evidence="15">
    <location>
        <position position="481"/>
    </location>
    <ligand>
        <name>Mg(2+)</name>
        <dbReference type="ChEBI" id="CHEBI:18420"/>
        <note>shared with alpha subunit</note>
    </ligand>
</feature>
<dbReference type="SUPFAM" id="SSF50249">
    <property type="entry name" value="Nucleic acid-binding proteins"/>
    <property type="match status" value="1"/>
</dbReference>
<dbReference type="SMART" id="SM00873">
    <property type="entry name" value="B3_4"/>
    <property type="match status" value="1"/>
</dbReference>
<dbReference type="Gene3D" id="3.30.930.10">
    <property type="entry name" value="Bira Bifunctional Protein, Domain 2"/>
    <property type="match status" value="1"/>
</dbReference>
<dbReference type="InterPro" id="IPR005147">
    <property type="entry name" value="tRNA_synthase_B5-dom"/>
</dbReference>
<dbReference type="PROSITE" id="PS51483">
    <property type="entry name" value="B5"/>
    <property type="match status" value="1"/>
</dbReference>
<dbReference type="InterPro" id="IPR020825">
    <property type="entry name" value="Phe-tRNA_synthase-like_B3/B4"/>
</dbReference>
<dbReference type="InterPro" id="IPR009061">
    <property type="entry name" value="DNA-bd_dom_put_sf"/>
</dbReference>
<evidence type="ECO:0000256" key="9">
    <source>
        <dbReference type="ARBA" id="ARBA00022840"/>
    </source>
</evidence>
<evidence type="ECO:0000256" key="14">
    <source>
        <dbReference type="ARBA" id="ARBA00049255"/>
    </source>
</evidence>
<dbReference type="GO" id="GO:0000287">
    <property type="term" value="F:magnesium ion binding"/>
    <property type="evidence" value="ECO:0007669"/>
    <property type="project" value="UniProtKB-UniRule"/>
</dbReference>
<dbReference type="EC" id="6.1.1.20" evidence="15"/>
<dbReference type="FunFam" id="3.50.40.10:FF:000001">
    <property type="entry name" value="Phenylalanine--tRNA ligase beta subunit"/>
    <property type="match status" value="1"/>
</dbReference>
<comment type="subcellular location">
    <subcellularLocation>
        <location evidence="1 15">Cytoplasm</location>
    </subcellularLocation>
</comment>
<dbReference type="KEGG" id="htl:HPTL_0501"/>
<evidence type="ECO:0000256" key="10">
    <source>
        <dbReference type="ARBA" id="ARBA00022842"/>
    </source>
</evidence>
<dbReference type="Gene3D" id="2.40.50.140">
    <property type="entry name" value="Nucleic acid-binding proteins"/>
    <property type="match status" value="1"/>
</dbReference>
<dbReference type="Proteomes" id="UP000262004">
    <property type="component" value="Chromosome"/>
</dbReference>
<dbReference type="GO" id="GO:0004826">
    <property type="term" value="F:phenylalanine-tRNA ligase activity"/>
    <property type="evidence" value="ECO:0007669"/>
    <property type="project" value="UniProtKB-UniRule"/>
</dbReference>
<evidence type="ECO:0000256" key="8">
    <source>
        <dbReference type="ARBA" id="ARBA00022741"/>
    </source>
</evidence>
<evidence type="ECO:0000259" key="17">
    <source>
        <dbReference type="PROSITE" id="PS50886"/>
    </source>
</evidence>
<evidence type="ECO:0000256" key="13">
    <source>
        <dbReference type="ARBA" id="ARBA00023146"/>
    </source>
</evidence>
<keyword evidence="4 15" id="KW-0963">Cytoplasm</keyword>
<accession>A0A2Z6DWR2</accession>
<dbReference type="AlphaFoldDB" id="A0A2Z6DWR2"/>
<dbReference type="Pfam" id="PF17759">
    <property type="entry name" value="tRNA_synthFbeta"/>
    <property type="match status" value="1"/>
</dbReference>
<sequence length="823" mass="88848">MKILVSWLESWVKHAAPLDVATLAERLTMAGLEVESVEPVAPPFTGVVVGEIVEVAPHPNADKLRLCTVDVGQGEPLAIVCGAPNARVGLKAPCALVGAQLPGGLTIRQAKLRGVASFGMLCSARELGISDDHAGLMELPADAPVGADIRRYLQLDDAVIELKMTPNRADCLSVLGVAREVAALTNTSVTPPWAPGTVTERDHPLSPQAPLVPSAGFTAGRAVRLDAPEACPRYLGRWIRGVDPTRPTPEWIERRLRAAGLRPIHFLVDVTNYVMLELGQPLHAFDAQQLAGDITVRWARDGERLTVLTGDEVTLDAATLVIADAQGPVALAGLMGGLESGVRTTTTEIFLESAHFTPSAIAGRARRYGLNSDAAHRFERGVDPEGCRRALERATALILEIAGGEASEVVVAETPAHLPVRSAITVTASRLAAHLGVPVNADDAARWLEREGVATQVVGETITAVPPSWRFDLAIPEDLAEEVARLIGYDAIPAQMPEISAVMGQSPETRRARHAVRHFLCTRGYSEAITYAFVEKRWETEVLGNAQPIALANPIAAPLAVMRSSLIPGLVEAVAANRKRQVESVRLFEIGRCFLSAEPITAVTQDALDAALAHHQPLKLAAIAWGTAEPGWTEAGHRAVDFFDLKGDLEALFTPETLAFERVEHPALHPGRSASVWLVQGKERTQIGVIGELHPKWARHWELKPAPVVFEIELEWALARRKPEYQPLSKQPMVTRDLAFLVPEGRSAAELIAVARAAAPQALQSVWVFDVYQGKGLPEGMKSVALRFRWQHPERTLTDAEIDEAVVQIVDALAAQCAATLRQ</sequence>
<dbReference type="CDD" id="cd02796">
    <property type="entry name" value="tRNA_bind_bactPheRS"/>
    <property type="match status" value="1"/>
</dbReference>
<dbReference type="InterPro" id="IPR033714">
    <property type="entry name" value="tRNA_bind_bactPheRS"/>
</dbReference>